<dbReference type="PANTHER" id="PTHR30185">
    <property type="entry name" value="CRYPTIC BETA-GLUCOSIDE BGL OPERON ANTITERMINATOR"/>
    <property type="match status" value="1"/>
</dbReference>
<dbReference type="Gene3D" id="1.10.10.10">
    <property type="entry name" value="Winged helix-like DNA-binding domain superfamily/Winged helix DNA-binding domain"/>
    <property type="match status" value="1"/>
</dbReference>
<dbReference type="PANTHER" id="PTHR30185:SF18">
    <property type="entry name" value="TRANSCRIPTIONAL REGULATOR MTLR"/>
    <property type="match status" value="1"/>
</dbReference>
<reference evidence="5 6" key="1">
    <citation type="submission" date="2020-08" db="EMBL/GenBank/DDBJ databases">
        <title>Genome public.</title>
        <authorList>
            <person name="Liu C."/>
            <person name="Sun Q."/>
        </authorList>
    </citation>
    <scope>NUCLEOTIDE SEQUENCE [LARGE SCALE GENOMIC DNA]</scope>
    <source>
        <strain evidence="5 6">NSJ-6</strain>
    </source>
</reference>
<evidence type="ECO:0000313" key="5">
    <source>
        <dbReference type="EMBL" id="MBC5628893.1"/>
    </source>
</evidence>
<name>A0ABR7DDG6_9CLOT</name>
<dbReference type="Proteomes" id="UP000596929">
    <property type="component" value="Unassembled WGS sequence"/>
</dbReference>
<accession>A0ABR7DDG6</accession>
<dbReference type="Pfam" id="PF08279">
    <property type="entry name" value="HTH_11"/>
    <property type="match status" value="1"/>
</dbReference>
<evidence type="ECO:0000256" key="2">
    <source>
        <dbReference type="ARBA" id="ARBA00023015"/>
    </source>
</evidence>
<keyword evidence="2" id="KW-0805">Transcription regulation</keyword>
<dbReference type="InterPro" id="IPR036390">
    <property type="entry name" value="WH_DNA-bd_sf"/>
</dbReference>
<dbReference type="SUPFAM" id="SSF63520">
    <property type="entry name" value="PTS-regulatory domain, PRD"/>
    <property type="match status" value="1"/>
</dbReference>
<dbReference type="InterPro" id="IPR011608">
    <property type="entry name" value="PRD"/>
</dbReference>
<dbReference type="Gene3D" id="3.40.930.10">
    <property type="entry name" value="Mannitol-specific EII, Chain A"/>
    <property type="match status" value="1"/>
</dbReference>
<dbReference type="RefSeq" id="WP_186859831.1">
    <property type="nucleotide sequence ID" value="NZ_JACOOO010000016.1"/>
</dbReference>
<feature type="domain" description="PRD" evidence="4">
    <location>
        <begin position="283"/>
        <end position="390"/>
    </location>
</feature>
<evidence type="ECO:0000256" key="1">
    <source>
        <dbReference type="ARBA" id="ARBA00022737"/>
    </source>
</evidence>
<evidence type="ECO:0000313" key="6">
    <source>
        <dbReference type="Proteomes" id="UP000596929"/>
    </source>
</evidence>
<dbReference type="PROSITE" id="PS51372">
    <property type="entry name" value="PRD_2"/>
    <property type="match status" value="1"/>
</dbReference>
<organism evidence="5 6">
    <name type="scientific">Clostridium hominis</name>
    <dbReference type="NCBI Taxonomy" id="2763036"/>
    <lineage>
        <taxon>Bacteria</taxon>
        <taxon>Bacillati</taxon>
        <taxon>Bacillota</taxon>
        <taxon>Clostridia</taxon>
        <taxon>Eubacteriales</taxon>
        <taxon>Clostridiaceae</taxon>
        <taxon>Clostridium</taxon>
    </lineage>
</organism>
<protein>
    <submittedName>
        <fullName evidence="5">PRD domain-containing protein</fullName>
    </submittedName>
</protein>
<dbReference type="InterPro" id="IPR036388">
    <property type="entry name" value="WH-like_DNA-bd_sf"/>
</dbReference>
<dbReference type="Pfam" id="PF00874">
    <property type="entry name" value="PRD"/>
    <property type="match status" value="1"/>
</dbReference>
<dbReference type="SUPFAM" id="SSF46785">
    <property type="entry name" value="Winged helix' DNA-binding domain"/>
    <property type="match status" value="1"/>
</dbReference>
<comment type="caution">
    <text evidence="5">The sequence shown here is derived from an EMBL/GenBank/DDBJ whole genome shotgun (WGS) entry which is preliminary data.</text>
</comment>
<dbReference type="Gene3D" id="1.10.1790.10">
    <property type="entry name" value="PRD domain"/>
    <property type="match status" value="1"/>
</dbReference>
<sequence>MGLIERQKSVVKYLRDINEWVKGSELAKILGVTDRTIRNDIIAINKLYEKDIIISIKGKGYRYNDFDKESNTDYITDVGVLTTIERWVYIVKKLIVFKDGINLFDLSEELFISESTLQNDIIKIKRVFSRIGIAYVTIVKNGDLISLNCELSERYILLYEFAKYKFVNLQLNDMQKYFKDIDLKYLYNSIACILKDGKYNSRYLLLTKVTIFVALVVECRDEINCSFKVEDIEEKNINIARNISELIEQEFLIKVNEECMLNIAYYLNILRTMHVIEDYIRNYMSDDEYNLYRNKILKVSKRLNINLDKDNDLFNDMVLHIIVAVKRIKLGIKIYNPLRENLKNKYPLLFGFANKLVADICRNESIKFDFNELSYIVAYLSTIVYEELENLKNIRDINVLLIVSDGRSNLNYIYNEIKKNLGYDGVKFKKICYLTEIEKKDIESKFDIIITTSKEDVKFTIDDYMEIRKTFDIVERNRVIAEINKIRSRLIEEKIKSLFDYYFSDEIFYSIEHVTSQEKIIKEISNIFKVDTSKRKPMIISLKNGIGLFYKLDDNVESDKMAVIKLENSITWVDDKVKTIVAILDKSHNINEINVIITYILELAEKADFNENLRNCENMCDLKRLLIELYLKDVLN</sequence>
<dbReference type="InterPro" id="IPR016152">
    <property type="entry name" value="PTrfase/Anion_transptr"/>
</dbReference>
<proteinExistence type="predicted"/>
<dbReference type="InterPro" id="IPR036634">
    <property type="entry name" value="PRD_sf"/>
</dbReference>
<keyword evidence="6" id="KW-1185">Reference proteome</keyword>
<dbReference type="SUPFAM" id="SSF55804">
    <property type="entry name" value="Phoshotransferase/anion transport protein"/>
    <property type="match status" value="1"/>
</dbReference>
<dbReference type="EMBL" id="JACOOO010000016">
    <property type="protein sequence ID" value="MBC5628893.1"/>
    <property type="molecule type" value="Genomic_DNA"/>
</dbReference>
<gene>
    <name evidence="5" type="ORF">H8S20_08315</name>
</gene>
<keyword evidence="1" id="KW-0677">Repeat</keyword>
<dbReference type="InterPro" id="IPR013196">
    <property type="entry name" value="HTH_11"/>
</dbReference>
<evidence type="ECO:0000256" key="3">
    <source>
        <dbReference type="ARBA" id="ARBA00023163"/>
    </source>
</evidence>
<evidence type="ECO:0000259" key="4">
    <source>
        <dbReference type="PROSITE" id="PS51372"/>
    </source>
</evidence>
<dbReference type="InterPro" id="IPR050661">
    <property type="entry name" value="BglG_antiterminators"/>
</dbReference>
<keyword evidence="3" id="KW-0804">Transcription</keyword>